<comment type="caution">
    <text evidence="2">The sequence shown here is derived from an EMBL/GenBank/DDBJ whole genome shotgun (WGS) entry which is preliminary data.</text>
</comment>
<dbReference type="AlphaFoldDB" id="A0A099I483"/>
<dbReference type="EMBL" id="WWTN01000038">
    <property type="protein sequence ID" value="MZH57574.1"/>
    <property type="molecule type" value="Genomic_DNA"/>
</dbReference>
<reference evidence="3" key="2">
    <citation type="journal article" date="2019" name="Nat. Med.">
        <title>A library of human gut bacterial isolates paired with longitudinal multiomics data enables mechanistic microbiome research.</title>
        <authorList>
            <person name="Poyet M."/>
            <person name="Groussin M."/>
            <person name="Gibbons S.M."/>
            <person name="Avila-Pacheco J."/>
            <person name="Jiang X."/>
            <person name="Kearney S.M."/>
            <person name="Perrotta A.R."/>
            <person name="Berdy B."/>
            <person name="Zhao S."/>
            <person name="Lieberman T.D."/>
            <person name="Swanson P.K."/>
            <person name="Smith M."/>
            <person name="Roesemann S."/>
            <person name="Alexander J.E."/>
            <person name="Rich S.A."/>
            <person name="Livny J."/>
            <person name="Vlamakis H."/>
            <person name="Clish C."/>
            <person name="Bullock K."/>
            <person name="Deik A."/>
            <person name="Scott J."/>
            <person name="Pierce K.A."/>
            <person name="Xavier R.J."/>
            <person name="Alm E.J."/>
        </authorList>
    </citation>
    <scope>NUCLEOTIDE SEQUENCE</scope>
    <source>
        <strain evidence="3">BIOML-A12</strain>
    </source>
</reference>
<dbReference type="InterPro" id="IPR018631">
    <property type="entry name" value="AAA-ATPase-like_dom"/>
</dbReference>
<evidence type="ECO:0000313" key="4">
    <source>
        <dbReference type="Proteomes" id="UP000030008"/>
    </source>
</evidence>
<protein>
    <submittedName>
        <fullName evidence="3">AAA family ATPase</fullName>
    </submittedName>
</protein>
<feature type="domain" description="AAA-ATPase-like" evidence="1">
    <location>
        <begin position="5"/>
        <end position="45"/>
    </location>
</feature>
<sequence>MKHIPIGIESFKELIDGEYYYVDKTLFIKDVCKEKVALYTRPRRFHRNSVETFSIRQEAR</sequence>
<dbReference type="Proteomes" id="UP000030008">
    <property type="component" value="Unassembled WGS sequence"/>
</dbReference>
<evidence type="ECO:0000313" key="3">
    <source>
        <dbReference type="EMBL" id="MZH57574.1"/>
    </source>
</evidence>
<evidence type="ECO:0000313" key="2">
    <source>
        <dbReference type="EMBL" id="KGJ51698.1"/>
    </source>
</evidence>
<dbReference type="Pfam" id="PF09820">
    <property type="entry name" value="AAA-ATPase_like"/>
    <property type="match status" value="1"/>
</dbReference>
<accession>A0A099I483</accession>
<evidence type="ECO:0000259" key="1">
    <source>
        <dbReference type="Pfam" id="PF09820"/>
    </source>
</evidence>
<reference evidence="2 4" key="1">
    <citation type="submission" date="2014-08" db="EMBL/GenBank/DDBJ databases">
        <title>Clostridium innocuum, an unnegligible vancomycin-resistant pathogen causing extra-intestinal infections.</title>
        <authorList>
            <person name="Feng Y."/>
            <person name="Chiu C.-H."/>
        </authorList>
    </citation>
    <scope>NUCLEOTIDE SEQUENCE [LARGE SCALE GENOMIC DNA]</scope>
    <source>
        <strain evidence="2 4">AN88</strain>
    </source>
</reference>
<organism evidence="2 4">
    <name type="scientific">Clostridium innocuum</name>
    <dbReference type="NCBI Taxonomy" id="1522"/>
    <lineage>
        <taxon>Bacteria</taxon>
        <taxon>Bacillati</taxon>
        <taxon>Bacillota</taxon>
        <taxon>Clostridia</taxon>
        <taxon>Eubacteriales</taxon>
        <taxon>Clostridiaceae</taxon>
        <taxon>Clostridium</taxon>
    </lineage>
</organism>
<proteinExistence type="predicted"/>
<name>A0A099I483_CLOIN</name>
<dbReference type="EMBL" id="JQIF01000099">
    <property type="protein sequence ID" value="KGJ51698.1"/>
    <property type="molecule type" value="Genomic_DNA"/>
</dbReference>
<gene>
    <name evidence="2" type="ORF">CIAN88_18975</name>
    <name evidence="3" type="ORF">GT664_17900</name>
</gene>
<dbReference type="Proteomes" id="UP000604383">
    <property type="component" value="Unassembled WGS sequence"/>
</dbReference>